<evidence type="ECO:0000259" key="5">
    <source>
        <dbReference type="PROSITE" id="PS51462"/>
    </source>
</evidence>
<dbReference type="AlphaFoldDB" id="A0A3A4KZS1"/>
<protein>
    <submittedName>
        <fullName evidence="6">NUDIX domain-containing protein</fullName>
    </submittedName>
</protein>
<dbReference type="InterPro" id="IPR000086">
    <property type="entry name" value="NUDIX_hydrolase_dom"/>
</dbReference>
<dbReference type="GO" id="GO:0016787">
    <property type="term" value="F:hydrolase activity"/>
    <property type="evidence" value="ECO:0007669"/>
    <property type="project" value="UniProtKB-KW"/>
</dbReference>
<evidence type="ECO:0000256" key="4">
    <source>
        <dbReference type="RuleBase" id="RU003476"/>
    </source>
</evidence>
<evidence type="ECO:0000256" key="3">
    <source>
        <dbReference type="ARBA" id="ARBA00022801"/>
    </source>
</evidence>
<comment type="similarity">
    <text evidence="2 4">Belongs to the Nudix hydrolase family.</text>
</comment>
<dbReference type="OrthoDB" id="9814308at2"/>
<keyword evidence="3 4" id="KW-0378">Hydrolase</keyword>
<dbReference type="PANTHER" id="PTHR43046:SF16">
    <property type="entry name" value="ADP-RIBOSE PYROPHOSPHATASE YJHB-RELATED"/>
    <property type="match status" value="1"/>
</dbReference>
<keyword evidence="7" id="KW-1185">Reference proteome</keyword>
<dbReference type="PRINTS" id="PR00502">
    <property type="entry name" value="NUDIXFAMILY"/>
</dbReference>
<organism evidence="6 7">
    <name type="scientific">Nocardia panacis</name>
    <dbReference type="NCBI Taxonomy" id="2340916"/>
    <lineage>
        <taxon>Bacteria</taxon>
        <taxon>Bacillati</taxon>
        <taxon>Actinomycetota</taxon>
        <taxon>Actinomycetes</taxon>
        <taxon>Mycobacteriales</taxon>
        <taxon>Nocardiaceae</taxon>
        <taxon>Nocardia</taxon>
    </lineage>
</organism>
<dbReference type="InterPro" id="IPR020476">
    <property type="entry name" value="Nudix_hydrolase"/>
</dbReference>
<dbReference type="InterPro" id="IPR020084">
    <property type="entry name" value="NUDIX_hydrolase_CS"/>
</dbReference>
<dbReference type="Pfam" id="PF00293">
    <property type="entry name" value="NUDIX"/>
    <property type="match status" value="1"/>
</dbReference>
<evidence type="ECO:0000256" key="1">
    <source>
        <dbReference type="ARBA" id="ARBA00001946"/>
    </source>
</evidence>
<dbReference type="PROSITE" id="PS51462">
    <property type="entry name" value="NUDIX"/>
    <property type="match status" value="1"/>
</dbReference>
<accession>A0A3A4KZS1</accession>
<name>A0A3A4KZS1_9NOCA</name>
<evidence type="ECO:0000313" key="6">
    <source>
        <dbReference type="EMBL" id="RJO79444.1"/>
    </source>
</evidence>
<dbReference type="PROSITE" id="PS00893">
    <property type="entry name" value="NUDIX_BOX"/>
    <property type="match status" value="1"/>
</dbReference>
<comment type="cofactor">
    <cofactor evidence="1">
        <name>Mg(2+)</name>
        <dbReference type="ChEBI" id="CHEBI:18420"/>
    </cofactor>
</comment>
<proteinExistence type="inferred from homology"/>
<dbReference type="InterPro" id="IPR015797">
    <property type="entry name" value="NUDIX_hydrolase-like_dom_sf"/>
</dbReference>
<dbReference type="Gene3D" id="3.90.79.10">
    <property type="entry name" value="Nucleoside Triphosphate Pyrophosphohydrolase"/>
    <property type="match status" value="1"/>
</dbReference>
<dbReference type="SUPFAM" id="SSF55811">
    <property type="entry name" value="Nudix"/>
    <property type="match status" value="1"/>
</dbReference>
<reference evidence="6 7" key="1">
    <citation type="submission" date="2018-09" db="EMBL/GenBank/DDBJ databases">
        <title>YIM PH21274 draft genome.</title>
        <authorList>
            <person name="Miao C."/>
        </authorList>
    </citation>
    <scope>NUCLEOTIDE SEQUENCE [LARGE SCALE GENOMIC DNA]</scope>
    <source>
        <strain evidence="6 7">YIM PH 21724</strain>
    </source>
</reference>
<evidence type="ECO:0000313" key="7">
    <source>
        <dbReference type="Proteomes" id="UP000266677"/>
    </source>
</evidence>
<dbReference type="Proteomes" id="UP000266677">
    <property type="component" value="Unassembled WGS sequence"/>
</dbReference>
<comment type="caution">
    <text evidence="6">The sequence shown here is derived from an EMBL/GenBank/DDBJ whole genome shotgun (WGS) entry which is preliminary data.</text>
</comment>
<evidence type="ECO:0000256" key="2">
    <source>
        <dbReference type="ARBA" id="ARBA00005582"/>
    </source>
</evidence>
<dbReference type="PANTHER" id="PTHR43046">
    <property type="entry name" value="GDP-MANNOSE MANNOSYL HYDROLASE"/>
    <property type="match status" value="1"/>
</dbReference>
<dbReference type="EMBL" id="QZFU01000010">
    <property type="protein sequence ID" value="RJO79444.1"/>
    <property type="molecule type" value="Genomic_DNA"/>
</dbReference>
<feature type="domain" description="Nudix hydrolase" evidence="5">
    <location>
        <begin position="17"/>
        <end position="152"/>
    </location>
</feature>
<sequence>MPRVDYFDDENAPAATGRSPGVVAAVRDAVGRLLLTRRCDNGLWVLPGGKLELGETIAEAAVREVWEEAGVRVTVTGFAGIYTDPGHVIVYDNGPAGMVALQEFSVCLHARHVSGSAHADGEETSEVRWVDPGDLAGLDLHPVMRKRIDDVLGPVATIA</sequence>
<gene>
    <name evidence="6" type="ORF">D5S18_03205</name>
</gene>